<dbReference type="InterPro" id="IPR051201">
    <property type="entry name" value="Chloro_Bact_Ser_Proteases"/>
</dbReference>
<reference evidence="6" key="2">
    <citation type="submission" date="2021-04" db="EMBL/GenBank/DDBJ databases">
        <authorList>
            <person name="Gilroy R."/>
        </authorList>
    </citation>
    <scope>NUCLEOTIDE SEQUENCE</scope>
    <source>
        <strain evidence="6">ChiBcec18-1249</strain>
    </source>
</reference>
<protein>
    <submittedName>
        <fullName evidence="6">Trypsin-like peptidase domain-containing protein</fullName>
    </submittedName>
</protein>
<evidence type="ECO:0000256" key="1">
    <source>
        <dbReference type="ARBA" id="ARBA00022670"/>
    </source>
</evidence>
<evidence type="ECO:0000256" key="3">
    <source>
        <dbReference type="SAM" id="Phobius"/>
    </source>
</evidence>
<keyword evidence="3" id="KW-0472">Membrane</keyword>
<comment type="caution">
    <text evidence="6">The sequence shown here is derived from an EMBL/GenBank/DDBJ whole genome shotgun (WGS) entry which is preliminary data.</text>
</comment>
<proteinExistence type="predicted"/>
<feature type="transmembrane region" description="Helical" evidence="3">
    <location>
        <begin position="256"/>
        <end position="277"/>
    </location>
</feature>
<dbReference type="AlphaFoldDB" id="A0A9D2LIY1"/>
<evidence type="ECO:0000259" key="5">
    <source>
        <dbReference type="PROSITE" id="PS50006"/>
    </source>
</evidence>
<evidence type="ECO:0000313" key="7">
    <source>
        <dbReference type="Proteomes" id="UP000823824"/>
    </source>
</evidence>
<dbReference type="SUPFAM" id="SSF49879">
    <property type="entry name" value="SMAD/FHA domain"/>
    <property type="match status" value="1"/>
</dbReference>
<dbReference type="PRINTS" id="PR00834">
    <property type="entry name" value="PROTEASES2C"/>
</dbReference>
<evidence type="ECO:0000256" key="4">
    <source>
        <dbReference type="SAM" id="SignalP"/>
    </source>
</evidence>
<evidence type="ECO:0000256" key="2">
    <source>
        <dbReference type="ARBA" id="ARBA00022801"/>
    </source>
</evidence>
<dbReference type="PROSITE" id="PS50006">
    <property type="entry name" value="FHA_DOMAIN"/>
    <property type="match status" value="1"/>
</dbReference>
<dbReference type="Gene3D" id="2.60.200.20">
    <property type="match status" value="1"/>
</dbReference>
<dbReference type="SMART" id="SM00240">
    <property type="entry name" value="FHA"/>
    <property type="match status" value="1"/>
</dbReference>
<keyword evidence="1" id="KW-0645">Protease</keyword>
<dbReference type="InterPro" id="IPR008984">
    <property type="entry name" value="SMAD_FHA_dom_sf"/>
</dbReference>
<dbReference type="PANTHER" id="PTHR43343">
    <property type="entry name" value="PEPTIDASE S12"/>
    <property type="match status" value="1"/>
</dbReference>
<dbReference type="GO" id="GO:0006508">
    <property type="term" value="P:proteolysis"/>
    <property type="evidence" value="ECO:0007669"/>
    <property type="project" value="UniProtKB-KW"/>
</dbReference>
<feature type="signal peptide" evidence="4">
    <location>
        <begin position="1"/>
        <end position="26"/>
    </location>
</feature>
<keyword evidence="4" id="KW-0732">Signal</keyword>
<keyword evidence="3" id="KW-1133">Transmembrane helix</keyword>
<dbReference type="Pfam" id="PF13365">
    <property type="entry name" value="Trypsin_2"/>
    <property type="match status" value="1"/>
</dbReference>
<dbReference type="Pfam" id="PF00498">
    <property type="entry name" value="FHA"/>
    <property type="match status" value="1"/>
</dbReference>
<accession>A0A9D2LIY1</accession>
<dbReference type="InterPro" id="IPR009003">
    <property type="entry name" value="Peptidase_S1_PA"/>
</dbReference>
<dbReference type="InterPro" id="IPR001940">
    <property type="entry name" value="Peptidase_S1C"/>
</dbReference>
<dbReference type="SUPFAM" id="SSF50494">
    <property type="entry name" value="Trypsin-like serine proteases"/>
    <property type="match status" value="1"/>
</dbReference>
<reference evidence="6" key="1">
    <citation type="journal article" date="2021" name="PeerJ">
        <title>Extensive microbial diversity within the chicken gut microbiome revealed by metagenomics and culture.</title>
        <authorList>
            <person name="Gilroy R."/>
            <person name="Ravi A."/>
            <person name="Getino M."/>
            <person name="Pursley I."/>
            <person name="Horton D.L."/>
            <person name="Alikhan N.F."/>
            <person name="Baker D."/>
            <person name="Gharbi K."/>
            <person name="Hall N."/>
            <person name="Watson M."/>
            <person name="Adriaenssens E.M."/>
            <person name="Foster-Nyarko E."/>
            <person name="Jarju S."/>
            <person name="Secka A."/>
            <person name="Antonio M."/>
            <person name="Oren A."/>
            <person name="Chaudhuri R.R."/>
            <person name="La Ragione R."/>
            <person name="Hildebrand F."/>
            <person name="Pallen M.J."/>
        </authorList>
    </citation>
    <scope>NUCLEOTIDE SEQUENCE</scope>
    <source>
        <strain evidence="6">ChiBcec18-1249</strain>
    </source>
</reference>
<sequence length="405" mass="43052">MKIMRKLAAALLAAALAAALAVPSLAAFDQDTLNGIVLIRTGAPDENGVMNYWRGTGFFVGTPGEDPEYIVTNCHVVEEFILAGKALGGGELHVLFDQDDEAEAYLVDYDAEKDVAILRLEEPTDKRVPLQMREPEDSMLGDEVYAVGYPLAADLTVQAVNSFSTSDATVTAGSIGRFLTESGTGRRLIQTDTSMSGGNSGGPLIDGDGAVLGINTAVSDLDQNLFYAVSVGEVLPMLDRNNIAYSMHEGGASGNAMLYVGIAVAAVVVIAVIVLLARKKKKPAEAAPAPAEEKQASGSPVLRSLSPQHGGMVVQMHHQQPVQIGRDSATCRLVYQDGTPGVSSRHCQVYYDEREGVFVVTDLNSTYGTFLAGGQRLQPQVPTKLPPKSTFYLGETDNAVFVDLE</sequence>
<keyword evidence="3" id="KW-0812">Transmembrane</keyword>
<dbReference type="Proteomes" id="UP000823824">
    <property type="component" value="Unassembled WGS sequence"/>
</dbReference>
<evidence type="ECO:0000313" key="6">
    <source>
        <dbReference type="EMBL" id="HJB13383.1"/>
    </source>
</evidence>
<organism evidence="6 7">
    <name type="scientific">Candidatus Oscillibacter excrementigallinarum</name>
    <dbReference type="NCBI Taxonomy" id="2838716"/>
    <lineage>
        <taxon>Bacteria</taxon>
        <taxon>Bacillati</taxon>
        <taxon>Bacillota</taxon>
        <taxon>Clostridia</taxon>
        <taxon>Eubacteriales</taxon>
        <taxon>Oscillospiraceae</taxon>
        <taxon>Oscillibacter</taxon>
    </lineage>
</organism>
<dbReference type="GO" id="GO:0004252">
    <property type="term" value="F:serine-type endopeptidase activity"/>
    <property type="evidence" value="ECO:0007669"/>
    <property type="project" value="InterPro"/>
</dbReference>
<dbReference type="InterPro" id="IPR000253">
    <property type="entry name" value="FHA_dom"/>
</dbReference>
<feature type="chain" id="PRO_5039589769" evidence="4">
    <location>
        <begin position="27"/>
        <end position="405"/>
    </location>
</feature>
<keyword evidence="2" id="KW-0378">Hydrolase</keyword>
<dbReference type="CDD" id="cd00060">
    <property type="entry name" value="FHA"/>
    <property type="match status" value="1"/>
</dbReference>
<feature type="domain" description="FHA" evidence="5">
    <location>
        <begin position="322"/>
        <end position="376"/>
    </location>
</feature>
<dbReference type="EMBL" id="DWZJ01000055">
    <property type="protein sequence ID" value="HJB13383.1"/>
    <property type="molecule type" value="Genomic_DNA"/>
</dbReference>
<gene>
    <name evidence="6" type="ORF">H9787_06690</name>
</gene>
<name>A0A9D2LIY1_9FIRM</name>
<dbReference type="PANTHER" id="PTHR43343:SF3">
    <property type="entry name" value="PROTEASE DO-LIKE 8, CHLOROPLASTIC"/>
    <property type="match status" value="1"/>
</dbReference>
<dbReference type="Gene3D" id="2.40.10.120">
    <property type="match status" value="1"/>
</dbReference>